<evidence type="ECO:0000313" key="2">
    <source>
        <dbReference type="Proteomes" id="UP000001844"/>
    </source>
</evidence>
<evidence type="ECO:0000313" key="1">
    <source>
        <dbReference type="EMBL" id="ADE15802.1"/>
    </source>
</evidence>
<proteinExistence type="predicted"/>
<protein>
    <submittedName>
        <fullName evidence="1">Uncharacterized protein</fullName>
    </submittedName>
</protein>
<organism evidence="1 2">
    <name type="scientific">Nitrosococcus halophilus (strain Nc4)</name>
    <dbReference type="NCBI Taxonomy" id="472759"/>
    <lineage>
        <taxon>Bacteria</taxon>
        <taxon>Pseudomonadati</taxon>
        <taxon>Pseudomonadota</taxon>
        <taxon>Gammaproteobacteria</taxon>
        <taxon>Chromatiales</taxon>
        <taxon>Chromatiaceae</taxon>
        <taxon>Nitrosococcus</taxon>
    </lineage>
</organism>
<sequence length="45" mass="5025">MAIACLAKRFVEAEPMMCALGFSTSEFEPFVEQDMPQSRSRGLVL</sequence>
<name>D5BXB9_NITHN</name>
<dbReference type="KEGG" id="nhl:Nhal_2732"/>
<keyword evidence="2" id="KW-1185">Reference proteome</keyword>
<accession>D5BXB9</accession>
<reference evidence="2" key="1">
    <citation type="submission" date="2010-04" db="EMBL/GenBank/DDBJ databases">
        <title>Complete genome sequence of Nitrosococcus halophilus Nc4, a salt-adapted, aerobic obligate ammonia-oxidizing sulfur purple bacterium.</title>
        <authorList>
            <consortium name="US DOE Joint Genome Institute"/>
            <person name="Campbell M.A."/>
            <person name="Malfatti S.A."/>
            <person name="Chain P.S.G."/>
            <person name="Heidelberg J.F."/>
            <person name="Ward B.B."/>
            <person name="Klotz M.G."/>
        </authorList>
    </citation>
    <scope>NUCLEOTIDE SEQUENCE [LARGE SCALE GENOMIC DNA]</scope>
    <source>
        <strain evidence="2">Nc4</strain>
    </source>
</reference>
<dbReference type="AlphaFoldDB" id="D5BXB9"/>
<dbReference type="EMBL" id="CP001798">
    <property type="protein sequence ID" value="ADE15802.1"/>
    <property type="molecule type" value="Genomic_DNA"/>
</dbReference>
<dbReference type="Proteomes" id="UP000001844">
    <property type="component" value="Chromosome"/>
</dbReference>
<dbReference type="RefSeq" id="WP_013033661.1">
    <property type="nucleotide sequence ID" value="NC_013960.1"/>
</dbReference>
<gene>
    <name evidence="1" type="ordered locus">Nhal_2732</name>
</gene>
<dbReference type="HOGENOM" id="CLU_3202558_0_0_6"/>